<evidence type="ECO:0000256" key="1">
    <source>
        <dbReference type="SAM" id="Coils"/>
    </source>
</evidence>
<feature type="compositionally biased region" description="Basic residues" evidence="2">
    <location>
        <begin position="461"/>
        <end position="472"/>
    </location>
</feature>
<accession>A0AAV5RB06</accession>
<feature type="compositionally biased region" description="Basic residues" evidence="2">
    <location>
        <begin position="582"/>
        <end position="598"/>
    </location>
</feature>
<evidence type="ECO:0000313" key="4">
    <source>
        <dbReference type="Proteomes" id="UP001378960"/>
    </source>
</evidence>
<name>A0AAV5RB06_PICKL</name>
<sequence>MQYSTRRRSSTESKYSEADSQQLNDLLHQIIHSDNDDDENGIGDDDKIVVNEMDDVDRIFQGDIRTMIVNDNDKLPVERYLSQTKENKGDKPSFFNGLYKRVKNLFVYKETPTTDNHEKLKRPIIKPPELQFKNITILGRDRNEGGIRKPSIPNQRNKKNELNEKLKEFIKEGKEKNKINLLETILKDTEVVNVSDNEEQVVEEREKVEGLEEEIKELIQKEKEERANDSKGLDEEINKLLNKEKEIEVGDSSEKGEIVNEDANGCTNGNIINNNTVENYTVENDIANNEIGGNITVDNHRVDSDIVDYDIPDNDIHTDSMSTDEIISDDILSDKADNHIDNIDKVNKEIVSNIYDKESDSEVIEQPATTQESKQESIVEDDSLVEIRPIEQPQVHKTKSIQEILDEKTHVKKPDPIIEKPIIKKQTKIIETIPAEKVDDIKKNSYFDAIKSITRKDSLKKVKKRNNKRKIVYSRNESESESEDEYHDGDDDDNNYVNDKEDHTDKLDNASNLHSQFWKDDKRREKSILFKVDDKKNRKYTSELIDVNKGIELHSGGLFEEEEDVVPKKKADVEKPIEKSIKKSKNGKTKEKLKKKLKDKPQTKITDISVDTPVDPEDKTDKPESISEGLFVSEDYGDNKDASAETTDEEIEEIGSARIVKKPKKLKINKNYYGKVKFVEKEKGQKNLKKKGKKRKRRERNLNNDEVIEIVCLSD</sequence>
<feature type="coiled-coil region" evidence="1">
    <location>
        <begin position="152"/>
        <end position="228"/>
    </location>
</feature>
<feature type="region of interest" description="Disordered" evidence="2">
    <location>
        <begin position="566"/>
        <end position="649"/>
    </location>
</feature>
<evidence type="ECO:0000256" key="2">
    <source>
        <dbReference type="SAM" id="MobiDB-lite"/>
    </source>
</evidence>
<reference evidence="3 4" key="1">
    <citation type="journal article" date="2023" name="Elife">
        <title>Identification of key yeast species and microbe-microbe interactions impacting larval growth of Drosophila in the wild.</title>
        <authorList>
            <person name="Mure A."/>
            <person name="Sugiura Y."/>
            <person name="Maeda R."/>
            <person name="Honda K."/>
            <person name="Sakurai N."/>
            <person name="Takahashi Y."/>
            <person name="Watada M."/>
            <person name="Katoh T."/>
            <person name="Gotoh A."/>
            <person name="Gotoh Y."/>
            <person name="Taniguchi I."/>
            <person name="Nakamura K."/>
            <person name="Hayashi T."/>
            <person name="Katayama T."/>
            <person name="Uemura T."/>
            <person name="Hattori Y."/>
        </authorList>
    </citation>
    <scope>NUCLEOTIDE SEQUENCE [LARGE SCALE GENOMIC DNA]</scope>
    <source>
        <strain evidence="3 4">PK-24</strain>
    </source>
</reference>
<keyword evidence="4" id="KW-1185">Reference proteome</keyword>
<feature type="compositionally biased region" description="Basic and acidic residues" evidence="2">
    <location>
        <begin position="616"/>
        <end position="625"/>
    </location>
</feature>
<protein>
    <submittedName>
        <fullName evidence="3">Uncharacterized protein</fullName>
    </submittedName>
</protein>
<feature type="compositionally biased region" description="Basic and acidic residues" evidence="2">
    <location>
        <begin position="566"/>
        <end position="581"/>
    </location>
</feature>
<keyword evidence="1" id="KW-0175">Coiled coil</keyword>
<dbReference type="Proteomes" id="UP001378960">
    <property type="component" value="Unassembled WGS sequence"/>
</dbReference>
<feature type="region of interest" description="Disordered" evidence="2">
    <location>
        <begin position="458"/>
        <end position="518"/>
    </location>
</feature>
<feature type="compositionally biased region" description="Acidic residues" evidence="2">
    <location>
        <begin position="479"/>
        <end position="494"/>
    </location>
</feature>
<dbReference type="EMBL" id="BTGB01000009">
    <property type="protein sequence ID" value="GMM48441.1"/>
    <property type="molecule type" value="Genomic_DNA"/>
</dbReference>
<gene>
    <name evidence="3" type="ORF">DAPK24_050390</name>
</gene>
<feature type="region of interest" description="Disordered" evidence="2">
    <location>
        <begin position="1"/>
        <end position="22"/>
    </location>
</feature>
<feature type="compositionally biased region" description="Basic and acidic residues" evidence="2">
    <location>
        <begin position="498"/>
        <end position="508"/>
    </location>
</feature>
<organism evidence="3 4">
    <name type="scientific">Pichia kluyveri</name>
    <name type="common">Yeast</name>
    <dbReference type="NCBI Taxonomy" id="36015"/>
    <lineage>
        <taxon>Eukaryota</taxon>
        <taxon>Fungi</taxon>
        <taxon>Dikarya</taxon>
        <taxon>Ascomycota</taxon>
        <taxon>Saccharomycotina</taxon>
        <taxon>Pichiomycetes</taxon>
        <taxon>Pichiales</taxon>
        <taxon>Pichiaceae</taxon>
        <taxon>Pichia</taxon>
    </lineage>
</organism>
<proteinExistence type="predicted"/>
<comment type="caution">
    <text evidence="3">The sequence shown here is derived from an EMBL/GenBank/DDBJ whole genome shotgun (WGS) entry which is preliminary data.</text>
</comment>
<dbReference type="AlphaFoldDB" id="A0AAV5RB06"/>
<evidence type="ECO:0000313" key="3">
    <source>
        <dbReference type="EMBL" id="GMM48441.1"/>
    </source>
</evidence>